<feature type="compositionally biased region" description="Polar residues" evidence="1">
    <location>
        <begin position="166"/>
        <end position="177"/>
    </location>
</feature>
<dbReference type="EMBL" id="JAVHJL010000002">
    <property type="protein sequence ID" value="KAK6510039.1"/>
    <property type="molecule type" value="Genomic_DNA"/>
</dbReference>
<evidence type="ECO:0000313" key="3">
    <source>
        <dbReference type="Proteomes" id="UP001370758"/>
    </source>
</evidence>
<evidence type="ECO:0000313" key="2">
    <source>
        <dbReference type="EMBL" id="KAK6510039.1"/>
    </source>
</evidence>
<sequence>MATETSTSTSKPTSRIQIIDSIPTISISSNSVIRKKVTQCLSSLRIITPTTIAELNGKKGSQKIIALRTTHPSAGSKAITIAEIVKRCIAESSDGAGKRVWWQYNKLESELVELPPRKPALKAETVKGDDKVRDKSNAKPGVTAANTNKRKQDGQESRASKRPKLDSSQSLVDSTVRGSIPKPNPKKRRYQTDDADEDSSGDEDDDTPAHLKSDNLQSDDAPSHLEDSADDMDTDGIPPHLRKSSPDVPPHLRTSSPALYSDTKPGFLRDSTPGGDVESDDIPPHLQGTSPVRNRDGSSTPKPTARGKGRTLVSSPPVISAETPKQAQEEEEDEVSNEDSNSSDEDDGYRRFSYLDIEHLPEKRTKRILEDIDEAERNRKKYRAIAIMTIYISLEKREDFEKLYGSQTNAGEKTKGQEVKSR</sequence>
<protein>
    <recommendedName>
        <fullName evidence="4">DNA/RNA-binding protein Alba-like domain-containing protein</fullName>
    </recommendedName>
</protein>
<accession>A0AAV9WMH3</accession>
<feature type="region of interest" description="Disordered" evidence="1">
    <location>
        <begin position="123"/>
        <end position="355"/>
    </location>
</feature>
<feature type="compositionally biased region" description="Basic and acidic residues" evidence="1">
    <location>
        <begin position="124"/>
        <end position="137"/>
    </location>
</feature>
<feature type="compositionally biased region" description="Polar residues" evidence="1">
    <location>
        <begin position="287"/>
        <end position="302"/>
    </location>
</feature>
<gene>
    <name evidence="2" type="ORF">TWF481_004752</name>
</gene>
<comment type="caution">
    <text evidence="2">The sequence shown here is derived from an EMBL/GenBank/DDBJ whole genome shotgun (WGS) entry which is preliminary data.</text>
</comment>
<reference evidence="2 3" key="1">
    <citation type="submission" date="2023-08" db="EMBL/GenBank/DDBJ databases">
        <authorList>
            <person name="Palmer J.M."/>
        </authorList>
    </citation>
    <scope>NUCLEOTIDE SEQUENCE [LARGE SCALE GENOMIC DNA]</scope>
    <source>
        <strain evidence="2 3">TWF481</strain>
    </source>
</reference>
<organism evidence="2 3">
    <name type="scientific">Arthrobotrys musiformis</name>
    <dbReference type="NCBI Taxonomy" id="47236"/>
    <lineage>
        <taxon>Eukaryota</taxon>
        <taxon>Fungi</taxon>
        <taxon>Dikarya</taxon>
        <taxon>Ascomycota</taxon>
        <taxon>Pezizomycotina</taxon>
        <taxon>Orbiliomycetes</taxon>
        <taxon>Orbiliales</taxon>
        <taxon>Orbiliaceae</taxon>
        <taxon>Arthrobotrys</taxon>
    </lineage>
</organism>
<keyword evidence="3" id="KW-1185">Reference proteome</keyword>
<dbReference type="Proteomes" id="UP001370758">
    <property type="component" value="Unassembled WGS sequence"/>
</dbReference>
<dbReference type="AlphaFoldDB" id="A0AAV9WMH3"/>
<evidence type="ECO:0008006" key="4">
    <source>
        <dbReference type="Google" id="ProtNLM"/>
    </source>
</evidence>
<feature type="compositionally biased region" description="Acidic residues" evidence="1">
    <location>
        <begin position="329"/>
        <end position="347"/>
    </location>
</feature>
<evidence type="ECO:0000256" key="1">
    <source>
        <dbReference type="SAM" id="MobiDB-lite"/>
    </source>
</evidence>
<feature type="compositionally biased region" description="Acidic residues" evidence="1">
    <location>
        <begin position="193"/>
        <end position="206"/>
    </location>
</feature>
<feature type="compositionally biased region" description="Basic and acidic residues" evidence="1">
    <location>
        <begin position="150"/>
        <end position="165"/>
    </location>
</feature>
<proteinExistence type="predicted"/>
<name>A0AAV9WMH3_9PEZI</name>